<feature type="chain" id="PRO_5039886634" description="Transmembrane protein" evidence="1">
    <location>
        <begin position="22"/>
        <end position="189"/>
    </location>
</feature>
<keyword evidence="1" id="KW-0732">Signal</keyword>
<comment type="caution">
    <text evidence="2">The sequence shown here is derived from an EMBL/GenBank/DDBJ whole genome shotgun (WGS) entry which is preliminary data.</text>
</comment>
<dbReference type="PANTHER" id="PTHR37049:SF4">
    <property type="entry name" value="RHODANESE DOMAIN-CONTAINING PROTEIN"/>
    <property type="match status" value="1"/>
</dbReference>
<organism evidence="2 3">
    <name type="scientific">Kipferlia bialata</name>
    <dbReference type="NCBI Taxonomy" id="797122"/>
    <lineage>
        <taxon>Eukaryota</taxon>
        <taxon>Metamonada</taxon>
        <taxon>Carpediemonas-like organisms</taxon>
        <taxon>Kipferlia</taxon>
    </lineage>
</organism>
<evidence type="ECO:0000313" key="3">
    <source>
        <dbReference type="Proteomes" id="UP000265618"/>
    </source>
</evidence>
<evidence type="ECO:0000313" key="2">
    <source>
        <dbReference type="EMBL" id="GIQ87706.1"/>
    </source>
</evidence>
<keyword evidence="3" id="KW-1185">Reference proteome</keyword>
<protein>
    <recommendedName>
        <fullName evidence="4">Transmembrane protein</fullName>
    </recommendedName>
</protein>
<dbReference type="OrthoDB" id="27214at2759"/>
<dbReference type="Proteomes" id="UP000265618">
    <property type="component" value="Unassembled WGS sequence"/>
</dbReference>
<gene>
    <name evidence="2" type="ORF">KIPB_009802</name>
</gene>
<dbReference type="PANTHER" id="PTHR37049">
    <property type="entry name" value="PEPTIDASE S41 FAMILY PROTEIN"/>
    <property type="match status" value="1"/>
</dbReference>
<proteinExistence type="predicted"/>
<accession>A0A9K3D2V1</accession>
<reference evidence="2 3" key="1">
    <citation type="journal article" date="2018" name="PLoS ONE">
        <title>The draft genome of Kipferlia bialata reveals reductive genome evolution in fornicate parasites.</title>
        <authorList>
            <person name="Tanifuji G."/>
            <person name="Takabayashi S."/>
            <person name="Kume K."/>
            <person name="Takagi M."/>
            <person name="Nakayama T."/>
            <person name="Kamikawa R."/>
            <person name="Inagaki Y."/>
            <person name="Hashimoto T."/>
        </authorList>
    </citation>
    <scope>NUCLEOTIDE SEQUENCE [LARGE SCALE GENOMIC DNA]</scope>
    <source>
        <strain evidence="2">NY0173</strain>
    </source>
</reference>
<evidence type="ECO:0008006" key="4">
    <source>
        <dbReference type="Google" id="ProtNLM"/>
    </source>
</evidence>
<name>A0A9K3D2V1_9EUKA</name>
<dbReference type="AlphaFoldDB" id="A0A9K3D2V1"/>
<dbReference type="EMBL" id="BDIP01003440">
    <property type="protein sequence ID" value="GIQ87706.1"/>
    <property type="molecule type" value="Genomic_DNA"/>
</dbReference>
<feature type="signal peptide" evidence="1">
    <location>
        <begin position="1"/>
        <end position="21"/>
    </location>
</feature>
<dbReference type="InterPro" id="IPR052766">
    <property type="entry name" value="S41A_metabolite_peptidase"/>
</dbReference>
<sequence>MRGLGLAPLLVMAVIVSVTMCDCHFEAFTLLDSAEVLECMRRIEVSDSDKNSLFTSMQPLIDMYAFTDMLLDPPSPYEELQVDLRAELTALQEAPYASEYDMHKALAQLIAACKDPHLRYVTPYKFRQFSYIHPVRLTASLDEQGDTVLSMAMPPAEYAWSVTAHVHSLFESDPDAASALLTALLLREE</sequence>
<feature type="non-terminal residue" evidence="2">
    <location>
        <position position="1"/>
    </location>
</feature>
<evidence type="ECO:0000256" key="1">
    <source>
        <dbReference type="SAM" id="SignalP"/>
    </source>
</evidence>